<proteinExistence type="predicted"/>
<dbReference type="InterPro" id="IPR029050">
    <property type="entry name" value="Immunoprotect_excell_Ig-like"/>
</dbReference>
<evidence type="ECO:0000256" key="1">
    <source>
        <dbReference type="ARBA" id="ARBA00022729"/>
    </source>
</evidence>
<sequence length="181" mass="19265">MRRWLAWTIGVALVVSAWGVLQITPSQDDAEAPFPLAAAIDEATSARGFVVTVTDVRLASRAVAGGWSAEGTWLVVDLRAEATQDETGTILAHAELVIEGVAYRASERPASLLRGGLTPGIPREGSLAFELPGDVARDTATLELGISDDPRLDSLVTLDLDLGTLDAEDEVELLETGWTER</sequence>
<gene>
    <name evidence="2" type="ORF">T9R20_09295</name>
</gene>
<evidence type="ECO:0000313" key="3">
    <source>
        <dbReference type="Proteomes" id="UP001324533"/>
    </source>
</evidence>
<dbReference type="Gene3D" id="2.60.40.1240">
    <property type="match status" value="1"/>
</dbReference>
<dbReference type="RefSeq" id="WP_322409044.1">
    <property type="nucleotide sequence ID" value="NZ_CP139779.1"/>
</dbReference>
<accession>A0ABZ0V7Y3</accession>
<protein>
    <recommendedName>
        <fullName evidence="4">DUF4352 domain-containing protein</fullName>
    </recommendedName>
</protein>
<name>A0ABZ0V7Y3_9MICO</name>
<evidence type="ECO:0000313" key="2">
    <source>
        <dbReference type="EMBL" id="WQB68913.1"/>
    </source>
</evidence>
<organism evidence="2 3">
    <name type="scientific">Microbacterium invictum</name>
    <dbReference type="NCBI Taxonomy" id="515415"/>
    <lineage>
        <taxon>Bacteria</taxon>
        <taxon>Bacillati</taxon>
        <taxon>Actinomycetota</taxon>
        <taxon>Actinomycetes</taxon>
        <taxon>Micrococcales</taxon>
        <taxon>Microbacteriaceae</taxon>
        <taxon>Microbacterium</taxon>
    </lineage>
</organism>
<keyword evidence="3" id="KW-1185">Reference proteome</keyword>
<evidence type="ECO:0008006" key="4">
    <source>
        <dbReference type="Google" id="ProtNLM"/>
    </source>
</evidence>
<keyword evidence="1" id="KW-0732">Signal</keyword>
<dbReference type="Proteomes" id="UP001324533">
    <property type="component" value="Chromosome"/>
</dbReference>
<dbReference type="EMBL" id="CP139779">
    <property type="protein sequence ID" value="WQB68913.1"/>
    <property type="molecule type" value="Genomic_DNA"/>
</dbReference>
<reference evidence="2 3" key="1">
    <citation type="submission" date="2023-06" db="EMBL/GenBank/DDBJ databases">
        <title>Rock-solubilizing bacteria, Microbacterium invictum, promotes re-establishment of vegetation in rocky wasteland by accelerating rock bio-weathering and reshaping soil bacterial community.</title>
        <authorList>
            <person name="Liu C."/>
        </authorList>
    </citation>
    <scope>NUCLEOTIDE SEQUENCE [LARGE SCALE GENOMIC DNA]</scope>
    <source>
        <strain evidence="2 3">X-18</strain>
    </source>
</reference>